<proteinExistence type="predicted"/>
<dbReference type="RefSeq" id="WP_317769337.1">
    <property type="nucleotide sequence ID" value="NZ_JAWLUP010000233.1"/>
</dbReference>
<dbReference type="InterPro" id="IPR010071">
    <property type="entry name" value="AA_adenyl_dom"/>
</dbReference>
<dbReference type="Pfam" id="PF00975">
    <property type="entry name" value="Thioesterase"/>
    <property type="match status" value="1"/>
</dbReference>
<dbReference type="Gene3D" id="3.30.559.10">
    <property type="entry name" value="Chloramphenicol acetyltransferase-like domain"/>
    <property type="match status" value="1"/>
</dbReference>
<dbReference type="FunFam" id="3.30.559.10:FF:000012">
    <property type="entry name" value="Non-ribosomal peptide synthetase"/>
    <property type="match status" value="1"/>
</dbReference>
<gene>
    <name evidence="5" type="ORF">R4315_30630</name>
</gene>
<dbReference type="SMART" id="SM00824">
    <property type="entry name" value="PKS_TE"/>
    <property type="match status" value="1"/>
</dbReference>
<feature type="non-terminal residue" evidence="5">
    <location>
        <position position="1299"/>
    </location>
</feature>
<evidence type="ECO:0000256" key="3">
    <source>
        <dbReference type="ARBA" id="ARBA00022553"/>
    </source>
</evidence>
<keyword evidence="2" id="KW-0596">Phosphopantetheine</keyword>
<dbReference type="EMBL" id="JAWLUP010000233">
    <property type="protein sequence ID" value="MDV7268875.1"/>
    <property type="molecule type" value="Genomic_DNA"/>
</dbReference>
<evidence type="ECO:0000259" key="4">
    <source>
        <dbReference type="PROSITE" id="PS50075"/>
    </source>
</evidence>
<dbReference type="SUPFAM" id="SSF56801">
    <property type="entry name" value="Acetyl-CoA synthetase-like"/>
    <property type="match status" value="1"/>
</dbReference>
<dbReference type="CDD" id="cd19540">
    <property type="entry name" value="LCL_NRPS-like"/>
    <property type="match status" value="1"/>
</dbReference>
<dbReference type="PROSITE" id="PS00455">
    <property type="entry name" value="AMP_BINDING"/>
    <property type="match status" value="1"/>
</dbReference>
<dbReference type="FunFam" id="3.40.50.12780:FF:000012">
    <property type="entry name" value="Non-ribosomal peptide synthetase"/>
    <property type="match status" value="1"/>
</dbReference>
<comment type="caution">
    <text evidence="5">The sequence shown here is derived from an EMBL/GenBank/DDBJ whole genome shotgun (WGS) entry which is preliminary data.</text>
</comment>
<dbReference type="InterPro" id="IPR001031">
    <property type="entry name" value="Thioesterase"/>
</dbReference>
<dbReference type="SUPFAM" id="SSF47336">
    <property type="entry name" value="ACP-like"/>
    <property type="match status" value="1"/>
</dbReference>
<dbReference type="InterPro" id="IPR006162">
    <property type="entry name" value="Ppantetheine_attach_site"/>
</dbReference>
<dbReference type="InterPro" id="IPR020845">
    <property type="entry name" value="AMP-binding_CS"/>
</dbReference>
<dbReference type="Gene3D" id="3.30.559.30">
    <property type="entry name" value="Nonribosomal peptide synthetase, condensation domain"/>
    <property type="match status" value="1"/>
</dbReference>
<dbReference type="GO" id="GO:0008610">
    <property type="term" value="P:lipid biosynthetic process"/>
    <property type="evidence" value="ECO:0007669"/>
    <property type="project" value="UniProtKB-ARBA"/>
</dbReference>
<dbReference type="GO" id="GO:0043041">
    <property type="term" value="P:amino acid activation for nonribosomal peptide biosynthetic process"/>
    <property type="evidence" value="ECO:0007669"/>
    <property type="project" value="TreeGrafter"/>
</dbReference>
<name>A0AAE4V4U0_9NOCA</name>
<dbReference type="Gene3D" id="3.40.50.980">
    <property type="match status" value="2"/>
</dbReference>
<protein>
    <submittedName>
        <fullName evidence="5">Amino acid adenylation domain-containing protein</fullName>
    </submittedName>
</protein>
<dbReference type="InterPro" id="IPR020802">
    <property type="entry name" value="TesA-like"/>
</dbReference>
<dbReference type="GO" id="GO:0044550">
    <property type="term" value="P:secondary metabolite biosynthetic process"/>
    <property type="evidence" value="ECO:0007669"/>
    <property type="project" value="UniProtKB-ARBA"/>
</dbReference>
<dbReference type="InterPro" id="IPR025110">
    <property type="entry name" value="AMP-bd_C"/>
</dbReference>
<dbReference type="InterPro" id="IPR023213">
    <property type="entry name" value="CAT-like_dom_sf"/>
</dbReference>
<dbReference type="SMART" id="SM00823">
    <property type="entry name" value="PKS_PP"/>
    <property type="match status" value="1"/>
</dbReference>
<dbReference type="Pfam" id="PF00668">
    <property type="entry name" value="Condensation"/>
    <property type="match status" value="1"/>
</dbReference>
<evidence type="ECO:0000256" key="1">
    <source>
        <dbReference type="ARBA" id="ARBA00001957"/>
    </source>
</evidence>
<feature type="domain" description="Carrier" evidence="4">
    <location>
        <begin position="996"/>
        <end position="1071"/>
    </location>
</feature>
<dbReference type="CDD" id="cd17646">
    <property type="entry name" value="A_NRPS_AB3403-like"/>
    <property type="match status" value="1"/>
</dbReference>
<dbReference type="Gene3D" id="2.30.38.10">
    <property type="entry name" value="Luciferase, Domain 3"/>
    <property type="match status" value="1"/>
</dbReference>
<dbReference type="NCBIfam" id="TIGR01733">
    <property type="entry name" value="AA-adenyl-dom"/>
    <property type="match status" value="1"/>
</dbReference>
<dbReference type="PANTHER" id="PTHR45527:SF1">
    <property type="entry name" value="FATTY ACID SYNTHASE"/>
    <property type="match status" value="1"/>
</dbReference>
<dbReference type="InterPro" id="IPR029058">
    <property type="entry name" value="AB_hydrolase_fold"/>
</dbReference>
<dbReference type="InterPro" id="IPR036736">
    <property type="entry name" value="ACP-like_sf"/>
</dbReference>
<dbReference type="FunFam" id="3.30.300.30:FF:000010">
    <property type="entry name" value="Enterobactin synthetase component F"/>
    <property type="match status" value="1"/>
</dbReference>
<dbReference type="SUPFAM" id="SSF53474">
    <property type="entry name" value="alpha/beta-Hydrolases"/>
    <property type="match status" value="1"/>
</dbReference>
<dbReference type="PANTHER" id="PTHR45527">
    <property type="entry name" value="NONRIBOSOMAL PEPTIDE SYNTHETASE"/>
    <property type="match status" value="1"/>
</dbReference>
<dbReference type="Gene3D" id="3.40.50.1820">
    <property type="entry name" value="alpha/beta hydrolase"/>
    <property type="match status" value="1"/>
</dbReference>
<dbReference type="SUPFAM" id="SSF52777">
    <property type="entry name" value="CoA-dependent acyltransferases"/>
    <property type="match status" value="2"/>
</dbReference>
<dbReference type="GO" id="GO:0031177">
    <property type="term" value="F:phosphopantetheine binding"/>
    <property type="evidence" value="ECO:0007669"/>
    <property type="project" value="InterPro"/>
</dbReference>
<accession>A0AAE4V4U0</accession>
<dbReference type="FunFam" id="3.40.50.980:FF:000001">
    <property type="entry name" value="Non-ribosomal peptide synthetase"/>
    <property type="match status" value="1"/>
</dbReference>
<dbReference type="PROSITE" id="PS00012">
    <property type="entry name" value="PHOSPHOPANTETHEINE"/>
    <property type="match status" value="1"/>
</dbReference>
<dbReference type="FunFam" id="3.40.50.980:FF:000002">
    <property type="entry name" value="Enterobactin synthetase component F"/>
    <property type="match status" value="1"/>
</dbReference>
<reference evidence="5" key="1">
    <citation type="submission" date="2023-10" db="EMBL/GenBank/DDBJ databases">
        <title>Development of a sustainable strategy for remediation of hydrocarbon-contaminated territories based on the waste exchange concept.</title>
        <authorList>
            <person name="Krivoruchko A."/>
        </authorList>
    </citation>
    <scope>NUCLEOTIDE SEQUENCE</scope>
    <source>
        <strain evidence="5">IEGM 68</strain>
    </source>
</reference>
<feature type="non-terminal residue" evidence="5">
    <location>
        <position position="1"/>
    </location>
</feature>
<dbReference type="InterPro" id="IPR009081">
    <property type="entry name" value="PP-bd_ACP"/>
</dbReference>
<dbReference type="Pfam" id="PF00550">
    <property type="entry name" value="PP-binding"/>
    <property type="match status" value="1"/>
</dbReference>
<comment type="cofactor">
    <cofactor evidence="1">
        <name>pantetheine 4'-phosphate</name>
        <dbReference type="ChEBI" id="CHEBI:47942"/>
    </cofactor>
</comment>
<dbReference type="InterPro" id="IPR045851">
    <property type="entry name" value="AMP-bd_C_sf"/>
</dbReference>
<sequence>PTVAGLAALLESTENADADRPRLAPAERPARIPLSSAQRRMWFLNRLDPDSAADNIPVAVRLSGSLDVDALQHAVTDVVGRHESLRTVYPDSPEGPHQMILPVDRVGGELSVVSAEEPELAGLIAAVATTGFDVTAEVPLRVRIFRLSDTEHVLALVVHHISGDGWSMAPMVRDVMTAYAARSAGAAPQWSPLPVQYADYALWQRDLLGDESDPTSLAAQQLAFWTRTLAGAPDQLNLPTDRPRPAVSSYRGRSIDFLVPAALHHGLHRTARDANATLFMVVHSALAVLLSRLAGTSDIAIGTPVAGRGERALDDLIGMFVNTLVLRQQVDSARTFADFVADVRDTDLAAFAHADVPFERLVEVINPARSTGRHPLFQVMLTFQNLDQATLELGELAVSGVDVDVALAKFDLQLTLTERFDADGRADGITARLTYASDLFDESTVHVFGERFLQVLASAVDDPGVPVGDIDVLGAGERKQIVGTNATSHDVLAGTLPSLFGAQVAATPDRTALVFDGEELTYAEFDARANALARRLIEQGVGPESVVAVAMRRSLELLVSIYAVGKAGGAYLPVDPDHPAERTASVLETAAPVCVLVDGETVDTAVPVIDIAAEDFTGYSRVAVTDRERLAPLSSANTAYVIFTSGSTGRPKGVAVTHGAIVNRLLWMQHEYGLTAEDVVLQKTPVTFDVSVWELFWPLQVGAGLVIAAPDGHRDPRYLSRLVRERQVTTIHFVPSMLSVFLAEPSAAQCESLRLVFCSGEALTPEQVQRFRSVSGADLHNLYGPTEAAVDVTYWATSAADLHAVPIGRPVWNTQLHVLDARLHPVPNGVVGELYLAGDQLARGYLRRPDLSADRFVANPYTPGARMYRTGDLARRRGDGALEYLGRSDFQVKLRGQRIELGEIETALEAHPDVSQAVVVVHRDSRGDEALIAYLVRGHSPNSPDVRAHLSARLPSYMIPAHVVELGALPLSANGKLDRAALPEPELSSAAVEYAAPRTAAEKMVARVFEEVLGLERVGRTDNFFDLGGNSLIATRVASALADELAIDFPLQWMFTDPTPQSLGERIAKSTADGVLDTGASLDVLLPIRTRGAAEPLFCVHPFIGLAWSYAGLSGHLTQDRPIYGLQSPALTEDEAPLASITEFAARYVREIRSIQPHGPYHLLGWSLGGVIAQEMAVQLQEAGESVRLLGLLDSYVGLDRSASAENPATVADLLGGFGLELPTTGGFDELAPDGIFDAERAAALLGAIGGPLASLTAPQLARIYANAQRAPELIDRHQPRMFDGDLVFFTAALDDGFH</sequence>
<dbReference type="Pfam" id="PF13193">
    <property type="entry name" value="AMP-binding_C"/>
    <property type="match status" value="1"/>
</dbReference>
<keyword evidence="3" id="KW-0597">Phosphoprotein</keyword>
<dbReference type="PROSITE" id="PS50075">
    <property type="entry name" value="CARRIER"/>
    <property type="match status" value="1"/>
</dbReference>
<dbReference type="Pfam" id="PF00501">
    <property type="entry name" value="AMP-binding"/>
    <property type="match status" value="1"/>
</dbReference>
<dbReference type="InterPro" id="IPR020806">
    <property type="entry name" value="PKS_PP-bd"/>
</dbReference>
<dbReference type="Gene3D" id="3.30.300.30">
    <property type="match status" value="1"/>
</dbReference>
<dbReference type="Proteomes" id="UP001185863">
    <property type="component" value="Unassembled WGS sequence"/>
</dbReference>
<dbReference type="GO" id="GO:0005829">
    <property type="term" value="C:cytosol"/>
    <property type="evidence" value="ECO:0007669"/>
    <property type="project" value="TreeGrafter"/>
</dbReference>
<dbReference type="GO" id="GO:0003824">
    <property type="term" value="F:catalytic activity"/>
    <property type="evidence" value="ECO:0007669"/>
    <property type="project" value="InterPro"/>
</dbReference>
<evidence type="ECO:0000313" key="5">
    <source>
        <dbReference type="EMBL" id="MDV7268875.1"/>
    </source>
</evidence>
<dbReference type="InterPro" id="IPR001242">
    <property type="entry name" value="Condensation_dom"/>
</dbReference>
<dbReference type="FunFam" id="2.30.38.10:FF:000001">
    <property type="entry name" value="Non-ribosomal peptide synthetase PvdI"/>
    <property type="match status" value="1"/>
</dbReference>
<evidence type="ECO:0000256" key="2">
    <source>
        <dbReference type="ARBA" id="ARBA00022450"/>
    </source>
</evidence>
<dbReference type="InterPro" id="IPR000873">
    <property type="entry name" value="AMP-dep_synth/lig_dom"/>
</dbReference>
<organism evidence="5 6">
    <name type="scientific">Rhodococcus oxybenzonivorans</name>
    <dbReference type="NCBI Taxonomy" id="1990687"/>
    <lineage>
        <taxon>Bacteria</taxon>
        <taxon>Bacillati</taxon>
        <taxon>Actinomycetota</taxon>
        <taxon>Actinomycetes</taxon>
        <taxon>Mycobacteriales</taxon>
        <taxon>Nocardiaceae</taxon>
        <taxon>Rhodococcus</taxon>
    </lineage>
</organism>
<evidence type="ECO:0000313" key="6">
    <source>
        <dbReference type="Proteomes" id="UP001185863"/>
    </source>
</evidence>